<keyword evidence="2" id="KW-1185">Reference proteome</keyword>
<dbReference type="EMBL" id="MDER01000106">
    <property type="protein sequence ID" value="ODP25997.1"/>
    <property type="molecule type" value="Genomic_DNA"/>
</dbReference>
<evidence type="ECO:0000313" key="2">
    <source>
        <dbReference type="Proteomes" id="UP000094578"/>
    </source>
</evidence>
<dbReference type="Proteomes" id="UP000094578">
    <property type="component" value="Unassembled WGS sequence"/>
</dbReference>
<sequence>MNYSLFLSTADISDILMSLAKMLQISNQNVLIVDHTAEQFLCSNVPLLQTGNSYSEFDGIDIHHMPEGTFASESLKDSYDHIIIYYSHLGFHNTYPNWRSFQNKFVVLSPELSQLNKTTKMMDSIFNEENDKEKAEFIRLFINQVNGFIGESYFEQILKNYPIRWKDEPLALLFEEQNYIQRIVNQNSNRVDITKYSKDYKDYISQLFSIIAEKEPKEIKALLRKIGGRKRTWGVS</sequence>
<name>A0A1E3KWT8_9BACL</name>
<organism evidence="1 2">
    <name type="scientific">Paenibacillus nuruki</name>
    <dbReference type="NCBI Taxonomy" id="1886670"/>
    <lineage>
        <taxon>Bacteria</taxon>
        <taxon>Bacillati</taxon>
        <taxon>Bacillota</taxon>
        <taxon>Bacilli</taxon>
        <taxon>Bacillales</taxon>
        <taxon>Paenibacillaceae</taxon>
        <taxon>Paenibacillus</taxon>
    </lineage>
</organism>
<dbReference type="RefSeq" id="WP_069329964.1">
    <property type="nucleotide sequence ID" value="NZ_MDER01000106.1"/>
</dbReference>
<dbReference type="AlphaFoldDB" id="A0A1E3KWT8"/>
<accession>A0A1E3KWT8</accession>
<dbReference type="STRING" id="1886670.PTI45_04667"/>
<comment type="caution">
    <text evidence="1">The sequence shown here is derived from an EMBL/GenBank/DDBJ whole genome shotgun (WGS) entry which is preliminary data.</text>
</comment>
<reference evidence="1 2" key="1">
    <citation type="submission" date="2016-08" db="EMBL/GenBank/DDBJ databases">
        <title>Genome sequencing of Paenibacillus sp. TI45-13ar, isolated from Korean traditional nuruk.</title>
        <authorList>
            <person name="Kim S.-J."/>
        </authorList>
    </citation>
    <scope>NUCLEOTIDE SEQUENCE [LARGE SCALE GENOMIC DNA]</scope>
    <source>
        <strain evidence="1 2">TI45-13ar</strain>
    </source>
</reference>
<protein>
    <submittedName>
        <fullName evidence="1">Uncharacterized protein</fullName>
    </submittedName>
</protein>
<evidence type="ECO:0000313" key="1">
    <source>
        <dbReference type="EMBL" id="ODP25997.1"/>
    </source>
</evidence>
<proteinExistence type="predicted"/>
<gene>
    <name evidence="1" type="ORF">PTI45_04667</name>
</gene>